<name>A0ABS6JEY6_9BACI</name>
<dbReference type="EMBL" id="JAHQCS010000095">
    <property type="protein sequence ID" value="MBU9712232.1"/>
    <property type="molecule type" value="Genomic_DNA"/>
</dbReference>
<sequence length="60" mass="7349">MKTNDYVKFMTQQFVTYTNQPKEERKAKREERKSVQPPRSHRWFGLVPFAISQSFRRTKK</sequence>
<dbReference type="RefSeq" id="WP_217066419.1">
    <property type="nucleotide sequence ID" value="NZ_JAHQCS010000095.1"/>
</dbReference>
<keyword evidence="3" id="KW-1185">Reference proteome</keyword>
<dbReference type="Pfam" id="PF14038">
    <property type="entry name" value="YqzE"/>
    <property type="match status" value="1"/>
</dbReference>
<accession>A0ABS6JEY6</accession>
<feature type="region of interest" description="Disordered" evidence="1">
    <location>
        <begin position="19"/>
        <end position="39"/>
    </location>
</feature>
<feature type="compositionally biased region" description="Basic and acidic residues" evidence="1">
    <location>
        <begin position="21"/>
        <end position="34"/>
    </location>
</feature>
<dbReference type="Proteomes" id="UP000784880">
    <property type="component" value="Unassembled WGS sequence"/>
</dbReference>
<gene>
    <name evidence="2" type="ORF">KS419_10805</name>
</gene>
<evidence type="ECO:0000256" key="1">
    <source>
        <dbReference type="SAM" id="MobiDB-lite"/>
    </source>
</evidence>
<organism evidence="2 3">
    <name type="scientific">Evansella tamaricis</name>
    <dbReference type="NCBI Taxonomy" id="2069301"/>
    <lineage>
        <taxon>Bacteria</taxon>
        <taxon>Bacillati</taxon>
        <taxon>Bacillota</taxon>
        <taxon>Bacilli</taxon>
        <taxon>Bacillales</taxon>
        <taxon>Bacillaceae</taxon>
        <taxon>Evansella</taxon>
    </lineage>
</organism>
<comment type="caution">
    <text evidence="2">The sequence shown here is derived from an EMBL/GenBank/DDBJ whole genome shotgun (WGS) entry which is preliminary data.</text>
</comment>
<proteinExistence type="predicted"/>
<evidence type="ECO:0000313" key="2">
    <source>
        <dbReference type="EMBL" id="MBU9712232.1"/>
    </source>
</evidence>
<reference evidence="2 3" key="1">
    <citation type="submission" date="2021-06" db="EMBL/GenBank/DDBJ databases">
        <title>Bacillus sp. RD4P76, an endophyte from a halophyte.</title>
        <authorList>
            <person name="Sun J.-Q."/>
        </authorList>
    </citation>
    <scope>NUCLEOTIDE SEQUENCE [LARGE SCALE GENOMIC DNA]</scope>
    <source>
        <strain evidence="2 3">CGMCC 1.15917</strain>
    </source>
</reference>
<dbReference type="InterPro" id="IPR025622">
    <property type="entry name" value="YqzE"/>
</dbReference>
<protein>
    <submittedName>
        <fullName evidence="2">YqzE family protein</fullName>
    </submittedName>
</protein>
<evidence type="ECO:0000313" key="3">
    <source>
        <dbReference type="Proteomes" id="UP000784880"/>
    </source>
</evidence>